<name>A0A6P1MF95_9FIRM</name>
<evidence type="ECO:0000256" key="1">
    <source>
        <dbReference type="SAM" id="Phobius"/>
    </source>
</evidence>
<feature type="transmembrane region" description="Helical" evidence="1">
    <location>
        <begin position="163"/>
        <end position="183"/>
    </location>
</feature>
<evidence type="ECO:0000313" key="3">
    <source>
        <dbReference type="Proteomes" id="UP000463883"/>
    </source>
</evidence>
<organism evidence="2 3">
    <name type="scientific">Aminipila terrae</name>
    <dbReference type="NCBI Taxonomy" id="2697030"/>
    <lineage>
        <taxon>Bacteria</taxon>
        <taxon>Bacillati</taxon>
        <taxon>Bacillota</taxon>
        <taxon>Clostridia</taxon>
        <taxon>Peptostreptococcales</taxon>
        <taxon>Anaerovoracaceae</taxon>
        <taxon>Aminipila</taxon>
    </lineage>
</organism>
<keyword evidence="3" id="KW-1185">Reference proteome</keyword>
<feature type="transmembrane region" description="Helical" evidence="1">
    <location>
        <begin position="80"/>
        <end position="99"/>
    </location>
</feature>
<gene>
    <name evidence="2" type="ORF">Ami3637_09360</name>
</gene>
<reference evidence="2 3" key="1">
    <citation type="submission" date="2020-01" db="EMBL/GenBank/DDBJ databases">
        <title>Genomic analysis of Aminipila sp. CBA3637.</title>
        <authorList>
            <person name="Kim Y.B."/>
            <person name="Roh S.W."/>
        </authorList>
    </citation>
    <scope>NUCLEOTIDE SEQUENCE [LARGE SCALE GENOMIC DNA]</scope>
    <source>
        <strain evidence="2 3">CBA3637</strain>
    </source>
</reference>
<feature type="transmembrane region" description="Helical" evidence="1">
    <location>
        <begin position="136"/>
        <end position="157"/>
    </location>
</feature>
<sequence>MEIEEIKQNLQRACKLESDIFIMQNYQRECQKHLLDLEQQGDFLENQRRNFGKNINSKLDYSDTKGNSAITQKRKKEAPAVWLILFFIVEYLGLAYLLMHKGVGSILIYSVPVSLFFSYISYFNSKKASISKFCGLFAYCILKYLIFIPMIDLSIGIKNYPILIPGILSLISCVVLAVLTSIARRMDISEWNSIKCKAGLENVQRDIAQLNSHIESYDSKFEELIKPLENASNELRELYKSGWLHPKYQNIISVHKIYEYFDTKRVTEFEGPYGAYNIFEKEIRLDNIQSSLNKVNENLSNLVQIGTELIKEVGGLQYAVQGLENAIKNQNINVVVNIDGYTYPVGYTRY</sequence>
<keyword evidence="1" id="KW-1133">Transmembrane helix</keyword>
<feature type="transmembrane region" description="Helical" evidence="1">
    <location>
        <begin position="105"/>
        <end position="124"/>
    </location>
</feature>
<evidence type="ECO:0000313" key="2">
    <source>
        <dbReference type="EMBL" id="QHI72577.1"/>
    </source>
</evidence>
<accession>A0A6P1MF95</accession>
<keyword evidence="1" id="KW-0812">Transmembrane</keyword>
<dbReference type="RefSeq" id="WP_162362345.1">
    <property type="nucleotide sequence ID" value="NZ_CP047591.1"/>
</dbReference>
<dbReference type="AlphaFoldDB" id="A0A6P1MF95"/>
<dbReference type="KEGG" id="amic:Ami3637_09360"/>
<protein>
    <submittedName>
        <fullName evidence="2">Uncharacterized protein</fullName>
    </submittedName>
</protein>
<dbReference type="EMBL" id="CP047591">
    <property type="protein sequence ID" value="QHI72577.1"/>
    <property type="molecule type" value="Genomic_DNA"/>
</dbReference>
<keyword evidence="1" id="KW-0472">Membrane</keyword>
<proteinExistence type="predicted"/>
<dbReference type="Proteomes" id="UP000463883">
    <property type="component" value="Chromosome"/>
</dbReference>